<evidence type="ECO:0000313" key="1">
    <source>
        <dbReference type="EMBL" id="PKI54880.1"/>
    </source>
</evidence>
<dbReference type="Proteomes" id="UP000233551">
    <property type="component" value="Unassembled WGS sequence"/>
</dbReference>
<organism evidence="1 2">
    <name type="scientific">Punica granatum</name>
    <name type="common">Pomegranate</name>
    <dbReference type="NCBI Taxonomy" id="22663"/>
    <lineage>
        <taxon>Eukaryota</taxon>
        <taxon>Viridiplantae</taxon>
        <taxon>Streptophyta</taxon>
        <taxon>Embryophyta</taxon>
        <taxon>Tracheophyta</taxon>
        <taxon>Spermatophyta</taxon>
        <taxon>Magnoliopsida</taxon>
        <taxon>eudicotyledons</taxon>
        <taxon>Gunneridae</taxon>
        <taxon>Pentapetalae</taxon>
        <taxon>rosids</taxon>
        <taxon>malvids</taxon>
        <taxon>Myrtales</taxon>
        <taxon>Lythraceae</taxon>
        <taxon>Punica</taxon>
    </lineage>
</organism>
<protein>
    <submittedName>
        <fullName evidence="1">Uncharacterized protein</fullName>
    </submittedName>
</protein>
<dbReference type="EMBL" id="PGOL01001762">
    <property type="protein sequence ID" value="PKI54880.1"/>
    <property type="molecule type" value="Genomic_DNA"/>
</dbReference>
<proteinExistence type="predicted"/>
<comment type="caution">
    <text evidence="1">The sequence shown here is derived from an EMBL/GenBank/DDBJ whole genome shotgun (WGS) entry which is preliminary data.</text>
</comment>
<sequence length="112" mass="12359">MGSRQHLGRQQGLNPVGGLSWGYAIGSRRTPHPQVPRDLHRSLEFGDQSRSLKNWGWWRLHPQLLRDLSISLNSGQSALVGDLTPVSGDLLNLWWGAPVGELPPGPPNLNID</sequence>
<accession>A0A2I0JG56</accession>
<reference evidence="1 2" key="1">
    <citation type="submission" date="2017-11" db="EMBL/GenBank/DDBJ databases">
        <title>De-novo sequencing of pomegranate (Punica granatum L.) genome.</title>
        <authorList>
            <person name="Akparov Z."/>
            <person name="Amiraslanov A."/>
            <person name="Hajiyeva S."/>
            <person name="Abbasov M."/>
            <person name="Kaur K."/>
            <person name="Hamwieh A."/>
            <person name="Solovyev V."/>
            <person name="Salamov A."/>
            <person name="Braich B."/>
            <person name="Kosarev P."/>
            <person name="Mahmoud A."/>
            <person name="Hajiyev E."/>
            <person name="Babayeva S."/>
            <person name="Izzatullayeva V."/>
            <person name="Mammadov A."/>
            <person name="Mammadov A."/>
            <person name="Sharifova S."/>
            <person name="Ojaghi J."/>
            <person name="Eynullazada K."/>
            <person name="Bayramov B."/>
            <person name="Abdulazimova A."/>
            <person name="Shahmuradov I."/>
        </authorList>
    </citation>
    <scope>NUCLEOTIDE SEQUENCE [LARGE SCALE GENOMIC DNA]</scope>
    <source>
        <strain evidence="2">cv. AG2017</strain>
        <tissue evidence="1">Leaf</tissue>
    </source>
</reference>
<gene>
    <name evidence="1" type="ORF">CRG98_024763</name>
</gene>
<evidence type="ECO:0000313" key="2">
    <source>
        <dbReference type="Proteomes" id="UP000233551"/>
    </source>
</evidence>
<name>A0A2I0JG56_PUNGR</name>
<dbReference type="AlphaFoldDB" id="A0A2I0JG56"/>
<keyword evidence="2" id="KW-1185">Reference proteome</keyword>